<dbReference type="InterPro" id="IPR023408">
    <property type="entry name" value="MscS_beta-dom_sf"/>
</dbReference>
<accession>A0A8J2XZJ7</accession>
<dbReference type="Gene3D" id="2.30.30.60">
    <property type="match status" value="1"/>
</dbReference>
<evidence type="ECO:0000256" key="7">
    <source>
        <dbReference type="SAM" id="MobiDB-lite"/>
    </source>
</evidence>
<evidence type="ECO:0000256" key="4">
    <source>
        <dbReference type="ARBA" id="ARBA00022692"/>
    </source>
</evidence>
<proteinExistence type="inferred from homology"/>
<comment type="subcellular location">
    <subcellularLocation>
        <location evidence="1">Cell membrane</location>
        <topology evidence="1">Multi-pass membrane protein</topology>
    </subcellularLocation>
</comment>
<dbReference type="Proteomes" id="UP000620266">
    <property type="component" value="Unassembled WGS sequence"/>
</dbReference>
<sequence>MHVLNDWLLAGIPLDDWLKALVVVVVAFLVIDVVARFATRRLTALSSRTRGRFDDVLADALSHTKRWLILILALVIGLGTLDLPGKVELRLSQLGVIVIGIQVAIWFNSGISAWMRRVVNPETTPDLRNRATTTTIAFLVRLLVLVTVLLAVLANLGINITAFVASLGIGGVAVALALQTILSDLFASLSIAFDKPFEVGDFIIVDEVMLGTVEYIGIKTTRLRSLGGEQLVRSNAELLKSVIRNYKRMSERRVVFSFGIRYETPIEQVGALGGVVKQIITGIEQTRFDRAHFQKFGESSLDFEVVYIVLGSDFNVYMDIQQRINLELMKACAERDIHFARPTTIMHMGSEVRVAQPAEETDDQAAQSAPATGPGLV</sequence>
<feature type="domain" description="Mechanosensitive ion channel MscS" evidence="9">
    <location>
        <begin position="180"/>
        <end position="248"/>
    </location>
</feature>
<keyword evidence="13" id="KW-1185">Reference proteome</keyword>
<reference evidence="12" key="2">
    <citation type="submission" date="2020-09" db="EMBL/GenBank/DDBJ databases">
        <authorList>
            <person name="Sun Q."/>
            <person name="Sedlacek I."/>
        </authorList>
    </citation>
    <scope>NUCLEOTIDE SEQUENCE</scope>
    <source>
        <strain evidence="12">CCM 7086</strain>
    </source>
</reference>
<comment type="caution">
    <text evidence="12">The sequence shown here is derived from an EMBL/GenBank/DDBJ whole genome shotgun (WGS) entry which is preliminary data.</text>
</comment>
<dbReference type="RefSeq" id="WP_188396221.1">
    <property type="nucleotide sequence ID" value="NZ_BMCG01000004.1"/>
</dbReference>
<evidence type="ECO:0000256" key="1">
    <source>
        <dbReference type="ARBA" id="ARBA00004651"/>
    </source>
</evidence>
<dbReference type="InterPro" id="IPR011014">
    <property type="entry name" value="MscS_channel_TM-2"/>
</dbReference>
<dbReference type="Pfam" id="PF21088">
    <property type="entry name" value="MS_channel_1st"/>
    <property type="match status" value="1"/>
</dbReference>
<dbReference type="Pfam" id="PF21082">
    <property type="entry name" value="MS_channel_3rd"/>
    <property type="match status" value="1"/>
</dbReference>
<keyword evidence="6 8" id="KW-0472">Membrane</keyword>
<evidence type="ECO:0000256" key="2">
    <source>
        <dbReference type="ARBA" id="ARBA00008017"/>
    </source>
</evidence>
<evidence type="ECO:0000256" key="6">
    <source>
        <dbReference type="ARBA" id="ARBA00023136"/>
    </source>
</evidence>
<feature type="region of interest" description="Disordered" evidence="7">
    <location>
        <begin position="355"/>
        <end position="377"/>
    </location>
</feature>
<dbReference type="InterPro" id="IPR049142">
    <property type="entry name" value="MS_channel_1st"/>
</dbReference>
<dbReference type="SUPFAM" id="SSF82689">
    <property type="entry name" value="Mechanosensitive channel protein MscS (YggB), C-terminal domain"/>
    <property type="match status" value="1"/>
</dbReference>
<dbReference type="PANTHER" id="PTHR30566">
    <property type="entry name" value="YNAI-RELATED MECHANOSENSITIVE ION CHANNEL"/>
    <property type="match status" value="1"/>
</dbReference>
<feature type="transmembrane region" description="Helical" evidence="8">
    <location>
        <begin position="20"/>
        <end position="38"/>
    </location>
</feature>
<evidence type="ECO:0000256" key="8">
    <source>
        <dbReference type="SAM" id="Phobius"/>
    </source>
</evidence>
<protein>
    <submittedName>
        <fullName evidence="12">Mechanosensitive ion channel protein MscS</fullName>
    </submittedName>
</protein>
<dbReference type="InterPro" id="IPR011066">
    <property type="entry name" value="MscS_channel_C_sf"/>
</dbReference>
<dbReference type="InterPro" id="IPR006685">
    <property type="entry name" value="MscS_channel_2nd"/>
</dbReference>
<dbReference type="SUPFAM" id="SSF50182">
    <property type="entry name" value="Sm-like ribonucleoproteins"/>
    <property type="match status" value="1"/>
</dbReference>
<dbReference type="GO" id="GO:0008381">
    <property type="term" value="F:mechanosensitive monoatomic ion channel activity"/>
    <property type="evidence" value="ECO:0007669"/>
    <property type="project" value="UniProtKB-ARBA"/>
</dbReference>
<evidence type="ECO:0000313" key="13">
    <source>
        <dbReference type="Proteomes" id="UP000620266"/>
    </source>
</evidence>
<feature type="transmembrane region" description="Helical" evidence="8">
    <location>
        <begin position="136"/>
        <end position="154"/>
    </location>
</feature>
<feature type="domain" description="Mechanosensitive ion channel transmembrane helices 2/3" evidence="11">
    <location>
        <begin position="139"/>
        <end position="179"/>
    </location>
</feature>
<feature type="domain" description="Mechanosensitive ion channel MscS C-terminal" evidence="10">
    <location>
        <begin position="254"/>
        <end position="339"/>
    </location>
</feature>
<keyword evidence="5 8" id="KW-1133">Transmembrane helix</keyword>
<dbReference type="EMBL" id="BMCG01000004">
    <property type="protein sequence ID" value="GGC11701.1"/>
    <property type="molecule type" value="Genomic_DNA"/>
</dbReference>
<dbReference type="InterPro" id="IPR049278">
    <property type="entry name" value="MS_channel_C"/>
</dbReference>
<dbReference type="GO" id="GO:0005886">
    <property type="term" value="C:plasma membrane"/>
    <property type="evidence" value="ECO:0007669"/>
    <property type="project" value="UniProtKB-SubCell"/>
</dbReference>
<name>A0A8J2XZJ7_9BURK</name>
<dbReference type="PANTHER" id="PTHR30566:SF25">
    <property type="entry name" value="INNER MEMBRANE PROTEIN"/>
    <property type="match status" value="1"/>
</dbReference>
<dbReference type="Gene3D" id="3.30.70.100">
    <property type="match status" value="1"/>
</dbReference>
<evidence type="ECO:0000256" key="3">
    <source>
        <dbReference type="ARBA" id="ARBA00022475"/>
    </source>
</evidence>
<evidence type="ECO:0000256" key="5">
    <source>
        <dbReference type="ARBA" id="ARBA00022989"/>
    </source>
</evidence>
<organism evidence="12 13">
    <name type="scientific">Oxalicibacterium flavum</name>
    <dbReference type="NCBI Taxonomy" id="179467"/>
    <lineage>
        <taxon>Bacteria</taxon>
        <taxon>Pseudomonadati</taxon>
        <taxon>Pseudomonadota</taxon>
        <taxon>Betaproteobacteria</taxon>
        <taxon>Burkholderiales</taxon>
        <taxon>Oxalobacteraceae</taxon>
        <taxon>Oxalicibacterium</taxon>
    </lineage>
</organism>
<evidence type="ECO:0000259" key="10">
    <source>
        <dbReference type="Pfam" id="PF21082"/>
    </source>
</evidence>
<dbReference type="Gene3D" id="1.10.287.1260">
    <property type="match status" value="1"/>
</dbReference>
<dbReference type="Pfam" id="PF00924">
    <property type="entry name" value="MS_channel_2nd"/>
    <property type="match status" value="1"/>
</dbReference>
<keyword evidence="3" id="KW-1003">Cell membrane</keyword>
<reference evidence="12" key="1">
    <citation type="journal article" date="2014" name="Int. J. Syst. Evol. Microbiol.">
        <title>Complete genome sequence of Corynebacterium casei LMG S-19264T (=DSM 44701T), isolated from a smear-ripened cheese.</title>
        <authorList>
            <consortium name="US DOE Joint Genome Institute (JGI-PGF)"/>
            <person name="Walter F."/>
            <person name="Albersmeier A."/>
            <person name="Kalinowski J."/>
            <person name="Ruckert C."/>
        </authorList>
    </citation>
    <scope>NUCLEOTIDE SEQUENCE</scope>
    <source>
        <strain evidence="12">CCM 7086</strain>
    </source>
</reference>
<dbReference type="AlphaFoldDB" id="A0A8J2XZJ7"/>
<feature type="transmembrane region" description="Helical" evidence="8">
    <location>
        <begin position="91"/>
        <end position="115"/>
    </location>
</feature>
<comment type="similarity">
    <text evidence="2">Belongs to the MscS (TC 1.A.23) family.</text>
</comment>
<evidence type="ECO:0000313" key="12">
    <source>
        <dbReference type="EMBL" id="GGC11701.1"/>
    </source>
</evidence>
<evidence type="ECO:0000259" key="11">
    <source>
        <dbReference type="Pfam" id="PF21088"/>
    </source>
</evidence>
<evidence type="ECO:0000259" key="9">
    <source>
        <dbReference type="Pfam" id="PF00924"/>
    </source>
</evidence>
<keyword evidence="4 8" id="KW-0812">Transmembrane</keyword>
<dbReference type="SUPFAM" id="SSF82861">
    <property type="entry name" value="Mechanosensitive channel protein MscS (YggB), transmembrane region"/>
    <property type="match status" value="1"/>
</dbReference>
<feature type="transmembrane region" description="Helical" evidence="8">
    <location>
        <begin position="160"/>
        <end position="182"/>
    </location>
</feature>
<gene>
    <name evidence="12" type="ORF">GCM10007205_21050</name>
</gene>
<dbReference type="InterPro" id="IPR010920">
    <property type="entry name" value="LSM_dom_sf"/>
</dbReference>